<dbReference type="InterPro" id="IPR056072">
    <property type="entry name" value="SNTX_MACPF/CDC-like_dom"/>
</dbReference>
<dbReference type="STRING" id="413071.G9MUG3"/>
<dbReference type="Pfam" id="PF01926">
    <property type="entry name" value="MMR_HSR1"/>
    <property type="match status" value="1"/>
</dbReference>
<evidence type="ECO:0000259" key="2">
    <source>
        <dbReference type="Pfam" id="PF01926"/>
    </source>
</evidence>
<dbReference type="SUPFAM" id="SSF52540">
    <property type="entry name" value="P-loop containing nucleoside triphosphate hydrolases"/>
    <property type="match status" value="1"/>
</dbReference>
<accession>G9MUG3</accession>
<dbReference type="AlphaFoldDB" id="G9MUG3"/>
<organism evidence="5 6">
    <name type="scientific">Hypocrea virens (strain Gv29-8 / FGSC 10586)</name>
    <name type="common">Gliocladium virens</name>
    <name type="synonym">Trichoderma virens</name>
    <dbReference type="NCBI Taxonomy" id="413071"/>
    <lineage>
        <taxon>Eukaryota</taxon>
        <taxon>Fungi</taxon>
        <taxon>Dikarya</taxon>
        <taxon>Ascomycota</taxon>
        <taxon>Pezizomycotina</taxon>
        <taxon>Sordariomycetes</taxon>
        <taxon>Hypocreomycetidae</taxon>
        <taxon>Hypocreales</taxon>
        <taxon>Hypocreaceae</taxon>
        <taxon>Trichoderma</taxon>
    </lineage>
</organism>
<dbReference type="Proteomes" id="UP000007115">
    <property type="component" value="Unassembled WGS sequence"/>
</dbReference>
<dbReference type="Gene3D" id="3.40.50.300">
    <property type="entry name" value="P-loop containing nucleotide triphosphate hydrolases"/>
    <property type="match status" value="1"/>
</dbReference>
<comment type="caution">
    <text evidence="5">The sequence shown here is derived from an EMBL/GenBank/DDBJ whole genome shotgun (WGS) entry which is preliminary data.</text>
</comment>
<dbReference type="HOGENOM" id="CLU_008351_0_0_1"/>
<feature type="domain" description="G" evidence="2">
    <location>
        <begin position="614"/>
        <end position="721"/>
    </location>
</feature>
<dbReference type="PANTHER" id="PTHR32046">
    <property type="entry name" value="G DOMAIN-CONTAINING PROTEIN"/>
    <property type="match status" value="1"/>
</dbReference>
<reference evidence="5 6" key="1">
    <citation type="journal article" date="2011" name="Genome Biol.">
        <title>Comparative genome sequence analysis underscores mycoparasitism as the ancestral life style of Trichoderma.</title>
        <authorList>
            <person name="Kubicek C.P."/>
            <person name="Herrera-Estrella A."/>
            <person name="Seidl-Seiboth V."/>
            <person name="Martinez D.A."/>
            <person name="Druzhinina I.S."/>
            <person name="Thon M."/>
            <person name="Zeilinger S."/>
            <person name="Casas-Flores S."/>
            <person name="Horwitz B.A."/>
            <person name="Mukherjee P.K."/>
            <person name="Mukherjee M."/>
            <person name="Kredics L."/>
            <person name="Alcaraz L.D."/>
            <person name="Aerts A."/>
            <person name="Antal Z."/>
            <person name="Atanasova L."/>
            <person name="Cervantes-Badillo M.G."/>
            <person name="Challacombe J."/>
            <person name="Chertkov O."/>
            <person name="McCluskey K."/>
            <person name="Coulpier F."/>
            <person name="Deshpande N."/>
            <person name="von Doehren H."/>
            <person name="Ebbole D.J."/>
            <person name="Esquivel-Naranjo E.U."/>
            <person name="Fekete E."/>
            <person name="Flipphi M."/>
            <person name="Glaser F."/>
            <person name="Gomez-Rodriguez E.Y."/>
            <person name="Gruber S."/>
            <person name="Han C."/>
            <person name="Henrissat B."/>
            <person name="Hermosa R."/>
            <person name="Hernandez-Onate M."/>
            <person name="Karaffa L."/>
            <person name="Kosti I."/>
            <person name="Le Crom S."/>
            <person name="Lindquist E."/>
            <person name="Lucas S."/>
            <person name="Luebeck M."/>
            <person name="Luebeck P.S."/>
            <person name="Margeot A."/>
            <person name="Metz B."/>
            <person name="Misra M."/>
            <person name="Nevalainen H."/>
            <person name="Omann M."/>
            <person name="Packer N."/>
            <person name="Perrone G."/>
            <person name="Uresti-Rivera E.E."/>
            <person name="Salamov A."/>
            <person name="Schmoll M."/>
            <person name="Seiboth B."/>
            <person name="Shapiro H."/>
            <person name="Sukno S."/>
            <person name="Tamayo-Ramos J.A."/>
            <person name="Tisch D."/>
            <person name="Wiest A."/>
            <person name="Wilkinson H.H."/>
            <person name="Zhang M."/>
            <person name="Coutinho P.M."/>
            <person name="Kenerley C.M."/>
            <person name="Monte E."/>
            <person name="Baker S.E."/>
            <person name="Grigoriev I.V."/>
        </authorList>
    </citation>
    <scope>NUCLEOTIDE SEQUENCE [LARGE SCALE GENOMIC DNA]</scope>
    <source>
        <strain evidence="6">Gv29-8 / FGSC 10586</strain>
    </source>
</reference>
<evidence type="ECO:0000259" key="3">
    <source>
        <dbReference type="Pfam" id="PF24674"/>
    </source>
</evidence>
<dbReference type="PANTHER" id="PTHR32046:SF11">
    <property type="entry name" value="IMMUNE-ASSOCIATED NUCLEOTIDE-BINDING PROTEIN 10-LIKE"/>
    <property type="match status" value="1"/>
</dbReference>
<name>G9MUG3_HYPVG</name>
<dbReference type="GO" id="GO:0005525">
    <property type="term" value="F:GTP binding"/>
    <property type="evidence" value="ECO:0007669"/>
    <property type="project" value="InterPro"/>
</dbReference>
<dbReference type="Pfam" id="PF24676">
    <property type="entry name" value="DUF7656"/>
    <property type="match status" value="1"/>
</dbReference>
<dbReference type="GeneID" id="25797397"/>
<dbReference type="eggNOG" id="ENOG502QQZ0">
    <property type="taxonomic scope" value="Eukaryota"/>
</dbReference>
<evidence type="ECO:0000313" key="5">
    <source>
        <dbReference type="EMBL" id="EHK21907.1"/>
    </source>
</evidence>
<dbReference type="InParanoid" id="G9MUG3"/>
<dbReference type="SMR" id="G9MUG3"/>
<dbReference type="InterPro" id="IPR056073">
    <property type="entry name" value="DUF7656"/>
</dbReference>
<dbReference type="OMA" id="DITHTIC"/>
<feature type="region of interest" description="Disordered" evidence="1">
    <location>
        <begin position="345"/>
        <end position="369"/>
    </location>
</feature>
<dbReference type="EMBL" id="ABDF02000056">
    <property type="protein sequence ID" value="EHK21907.1"/>
    <property type="molecule type" value="Genomic_DNA"/>
</dbReference>
<dbReference type="PHI-base" id="PHI:9895"/>
<evidence type="ECO:0000259" key="4">
    <source>
        <dbReference type="Pfam" id="PF24676"/>
    </source>
</evidence>
<dbReference type="RefSeq" id="XP_013956100.1">
    <property type="nucleotide sequence ID" value="XM_014100625.1"/>
</dbReference>
<evidence type="ECO:0000313" key="6">
    <source>
        <dbReference type="Proteomes" id="UP000007115"/>
    </source>
</evidence>
<dbReference type="Pfam" id="PF24674">
    <property type="entry name" value="MACPF_SNTX"/>
    <property type="match status" value="1"/>
</dbReference>
<gene>
    <name evidence="5" type="ORF">TRIVIDRAFT_70852</name>
</gene>
<protein>
    <submittedName>
        <fullName evidence="5">Uncharacterized protein</fullName>
    </submittedName>
</protein>
<keyword evidence="6" id="KW-1185">Reference proteome</keyword>
<proteinExistence type="predicted"/>
<dbReference type="InterPro" id="IPR027417">
    <property type="entry name" value="P-loop_NTPase"/>
</dbReference>
<dbReference type="VEuPathDB" id="FungiDB:TRIVIDRAFT_70852"/>
<feature type="domain" description="DUF7656" evidence="4">
    <location>
        <begin position="391"/>
        <end position="491"/>
    </location>
</feature>
<dbReference type="InterPro" id="IPR006073">
    <property type="entry name" value="GTP-bd"/>
</dbReference>
<feature type="domain" description="SNTX MACPF/CDC-like" evidence="3">
    <location>
        <begin position="9"/>
        <end position="264"/>
    </location>
</feature>
<dbReference type="CDD" id="cd00882">
    <property type="entry name" value="Ras_like_GTPase"/>
    <property type="match status" value="1"/>
</dbReference>
<dbReference type="OrthoDB" id="8954335at2759"/>
<evidence type="ECO:0000256" key="1">
    <source>
        <dbReference type="SAM" id="MobiDB-lite"/>
    </source>
</evidence>
<sequence length="1010" mass="112502">MVDSPSLLLRPSLGQSPAVGALYNAHADRILDQSVFIDPPSVEVVTTKPNPSARYELAQMGSTEQKFSKLGVGDELAVSFLCDLVTVGGSGKWLQQAESSVQEREASVLCISTINRQYIDWNSTNNNQDELRSLIDITAMQDEDATHVVCGIHWGARTVITTIARTGDKNDERLQSILDSIGNVYITGAVKDLDKELGAFAITLDFKIHADLFPAGPIPTTYSGVCQYLSKVPQAIKKFAGGKGRCLAYELVPIAEFAQRLQLDFKLSSTQLCIPVEPDCLREVISLFAAFTVSKQRLHDCLENLTRHLFCIPAEHLDRVKKQVKSAGEGECAIKAKLAQKVKEARQDGDSSRSTELRDALTELRDSPDSPERIAEIVGLYDEKMQFADEIVAAGARYGSVKEAIMASLTTQERSQDLYILHYSKAALVHPDWEATRLKLKDLLSVTKTTTQSVVMVIDYDMHTNGATLEAPRIQHERQGQVTRVDMVSDAQELAGTFLLRYRPDKWIKPDPSVRIPFAERLLVTIPCPWPACPQNAPRDWICPVCEERVYFWPVDKYLHCQCGEYHPANAQFQCQLASHGPQYFTPSNSTVLTGLLQACHAAPQYNILILSEIGVGKSTFINSLINYLQFDSLDDAMKDEGELRSVEYLSYGGQSATQQPVKYQFNLNGKIIQLIDTPGIGDVRGLDKDYENFQNILKTLESVDKLSTILFLMKPNSARPSSAFDFCHTELLSHLHKDSSRNIVFGFTNSRSANYSPGETRAPLERLLKKGNTDIPLPLDSNKLFFFDSESFLFLAAYKLLGQERSGKSDCVASWEKSAQEAHRLIATTFKIPAQQVNMTLRLNRTRQLITSMTVPTGTTPEATPTKEEQAELEHEDKEIREALATFGAYLNNSAMVAYNDATIRYLDYMISQAAHQAQVEKKAQLEAQKAVNQAEVTRIRQAIESKTESLPTEDNIDAIVAGLKKLLHFGPTVDTVMGPGSVFLTERKPMEIEIRRVSGEKKRNQLSL</sequence>